<feature type="transmembrane region" description="Helical" evidence="12">
    <location>
        <begin position="55"/>
        <end position="78"/>
    </location>
</feature>
<dbReference type="InterPro" id="IPR002455">
    <property type="entry name" value="GPCR3_GABA-B"/>
</dbReference>
<organism evidence="14 15">
    <name type="scientific">Cirrhinus molitorella</name>
    <name type="common">mud carp</name>
    <dbReference type="NCBI Taxonomy" id="172907"/>
    <lineage>
        <taxon>Eukaryota</taxon>
        <taxon>Metazoa</taxon>
        <taxon>Chordata</taxon>
        <taxon>Craniata</taxon>
        <taxon>Vertebrata</taxon>
        <taxon>Euteleostomi</taxon>
        <taxon>Actinopterygii</taxon>
        <taxon>Neopterygii</taxon>
        <taxon>Teleostei</taxon>
        <taxon>Ostariophysi</taxon>
        <taxon>Cypriniformes</taxon>
        <taxon>Cyprinidae</taxon>
        <taxon>Labeoninae</taxon>
        <taxon>Labeonini</taxon>
        <taxon>Cirrhinus</taxon>
    </lineage>
</organism>
<evidence type="ECO:0000256" key="5">
    <source>
        <dbReference type="ARBA" id="ARBA00023040"/>
    </source>
</evidence>
<keyword evidence="5" id="KW-0297">G-protein coupled receptor</keyword>
<feature type="region of interest" description="Disordered" evidence="11">
    <location>
        <begin position="401"/>
        <end position="427"/>
    </location>
</feature>
<dbReference type="Proteomes" id="UP001187343">
    <property type="component" value="Unassembled WGS sequence"/>
</dbReference>
<feature type="transmembrane region" description="Helical" evidence="12">
    <location>
        <begin position="90"/>
        <end position="110"/>
    </location>
</feature>
<evidence type="ECO:0000256" key="8">
    <source>
        <dbReference type="ARBA" id="ARBA00023180"/>
    </source>
</evidence>
<evidence type="ECO:0000313" key="14">
    <source>
        <dbReference type="EMBL" id="KAK2905288.1"/>
    </source>
</evidence>
<keyword evidence="15" id="KW-1185">Reference proteome</keyword>
<dbReference type="PROSITE" id="PS50259">
    <property type="entry name" value="G_PROTEIN_RECEP_F3_4"/>
    <property type="match status" value="1"/>
</dbReference>
<evidence type="ECO:0000256" key="4">
    <source>
        <dbReference type="ARBA" id="ARBA00022989"/>
    </source>
</evidence>
<dbReference type="PRINTS" id="PR01176">
    <property type="entry name" value="GABABRECEPTR"/>
</dbReference>
<feature type="transmembrane region" description="Helical" evidence="12">
    <location>
        <begin position="264"/>
        <end position="287"/>
    </location>
</feature>
<evidence type="ECO:0000256" key="6">
    <source>
        <dbReference type="ARBA" id="ARBA00023136"/>
    </source>
</evidence>
<protein>
    <recommendedName>
        <fullName evidence="13">G-protein coupled receptors family 3 profile domain-containing protein</fullName>
    </recommendedName>
</protein>
<dbReference type="PANTHER" id="PTHR10519">
    <property type="entry name" value="GABA-B RECEPTOR"/>
    <property type="match status" value="1"/>
</dbReference>
<keyword evidence="7" id="KW-0675">Receptor</keyword>
<comment type="similarity">
    <text evidence="2">Belongs to the G-protein coupled receptor 3 family. GABA-B receptor subfamily.</text>
</comment>
<keyword evidence="9" id="KW-0807">Transducer</keyword>
<evidence type="ECO:0000256" key="11">
    <source>
        <dbReference type="SAM" id="MobiDB-lite"/>
    </source>
</evidence>
<feature type="transmembrane region" description="Helical" evidence="12">
    <location>
        <begin position="293"/>
        <end position="315"/>
    </location>
</feature>
<feature type="region of interest" description="Disordered" evidence="11">
    <location>
        <begin position="648"/>
        <end position="702"/>
    </location>
</feature>
<gene>
    <name evidence="14" type="ORF">Q8A67_007087</name>
</gene>
<feature type="transmembrane region" description="Helical" evidence="12">
    <location>
        <begin position="229"/>
        <end position="252"/>
    </location>
</feature>
<feature type="compositionally biased region" description="Low complexity" evidence="11">
    <location>
        <begin position="472"/>
        <end position="484"/>
    </location>
</feature>
<evidence type="ECO:0000313" key="15">
    <source>
        <dbReference type="Proteomes" id="UP001187343"/>
    </source>
</evidence>
<keyword evidence="8" id="KW-0325">Glycoprotein</keyword>
<evidence type="ECO:0000256" key="10">
    <source>
        <dbReference type="SAM" id="Coils"/>
    </source>
</evidence>
<dbReference type="Pfam" id="PF00003">
    <property type="entry name" value="7tm_3"/>
    <property type="match status" value="1"/>
</dbReference>
<evidence type="ECO:0000256" key="2">
    <source>
        <dbReference type="ARBA" id="ARBA00008991"/>
    </source>
</evidence>
<feature type="compositionally biased region" description="Low complexity" evidence="11">
    <location>
        <begin position="406"/>
        <end position="427"/>
    </location>
</feature>
<feature type="compositionally biased region" description="Pro residues" evidence="11">
    <location>
        <begin position="442"/>
        <end position="452"/>
    </location>
</feature>
<keyword evidence="4 12" id="KW-1133">Transmembrane helix</keyword>
<keyword evidence="3 12" id="KW-0812">Transmembrane</keyword>
<comment type="caution">
    <text evidence="14">The sequence shown here is derived from an EMBL/GenBank/DDBJ whole genome shotgun (WGS) entry which is preliminary data.</text>
</comment>
<reference evidence="14" key="1">
    <citation type="submission" date="2023-08" db="EMBL/GenBank/DDBJ databases">
        <title>Chromosome-level Genome Assembly of mud carp (Cirrhinus molitorella).</title>
        <authorList>
            <person name="Liu H."/>
        </authorList>
    </citation>
    <scope>NUCLEOTIDE SEQUENCE</scope>
    <source>
        <strain evidence="14">Prfri</strain>
        <tissue evidence="14">Muscle</tissue>
    </source>
</reference>
<evidence type="ECO:0000256" key="3">
    <source>
        <dbReference type="ARBA" id="ARBA00022692"/>
    </source>
</evidence>
<name>A0AA88PZT7_9TELE</name>
<feature type="coiled-coil region" evidence="10">
    <location>
        <begin position="362"/>
        <end position="396"/>
    </location>
</feature>
<dbReference type="AlphaFoldDB" id="A0AA88PZT7"/>
<dbReference type="InterPro" id="IPR041946">
    <property type="entry name" value="GPR156_7TM"/>
</dbReference>
<feature type="domain" description="G-protein coupled receptors family 3 profile" evidence="13">
    <location>
        <begin position="53"/>
        <end position="318"/>
    </location>
</feature>
<dbReference type="PANTHER" id="PTHR10519:SF20">
    <property type="entry name" value="G-PROTEIN COUPLED RECEPTOR 156-RELATED"/>
    <property type="match status" value="1"/>
</dbReference>
<accession>A0AA88PZT7</accession>
<feature type="transmembrane region" description="Helical" evidence="12">
    <location>
        <begin position="169"/>
        <end position="191"/>
    </location>
</feature>
<evidence type="ECO:0000256" key="9">
    <source>
        <dbReference type="ARBA" id="ARBA00023224"/>
    </source>
</evidence>
<dbReference type="GO" id="GO:0038039">
    <property type="term" value="C:G protein-coupled receptor heterodimeric complex"/>
    <property type="evidence" value="ECO:0007669"/>
    <property type="project" value="TreeGrafter"/>
</dbReference>
<dbReference type="EMBL" id="JAUYZG010000006">
    <property type="protein sequence ID" value="KAK2905288.1"/>
    <property type="molecule type" value="Genomic_DNA"/>
</dbReference>
<dbReference type="InterPro" id="IPR017978">
    <property type="entry name" value="GPCR_3_C"/>
</dbReference>
<evidence type="ECO:0000256" key="7">
    <source>
        <dbReference type="ARBA" id="ARBA00023170"/>
    </source>
</evidence>
<keyword evidence="10" id="KW-0175">Coiled coil</keyword>
<dbReference type="GO" id="GO:0007214">
    <property type="term" value="P:gamma-aminobutyric acid signaling pathway"/>
    <property type="evidence" value="ECO:0007669"/>
    <property type="project" value="TreeGrafter"/>
</dbReference>
<dbReference type="CDD" id="cd15292">
    <property type="entry name" value="7tmC_GPR156"/>
    <property type="match status" value="1"/>
</dbReference>
<feature type="region of interest" description="Disordered" evidence="11">
    <location>
        <begin position="531"/>
        <end position="560"/>
    </location>
</feature>
<evidence type="ECO:0000256" key="1">
    <source>
        <dbReference type="ARBA" id="ARBA00004141"/>
    </source>
</evidence>
<proteinExistence type="inferred from homology"/>
<evidence type="ECO:0000256" key="12">
    <source>
        <dbReference type="SAM" id="Phobius"/>
    </source>
</evidence>
<keyword evidence="6 12" id="KW-0472">Membrane</keyword>
<sequence>MEAGLNCSSHCESGVCFIYPGVNNQQGWDVLQRLCALSARGADVQNRSLSPALRAVVWTLLSCGILLALFFLVFTLRFKNNRIVKMSSPNLNVLTLCGSVLTYSSGFLFAVEERTLLSGGASRAVLQARMWTLCIGSSLVFGPILGKTWRLYRVFTQRVPDKRVIIRDIQLMGLVALLVLVDVVVLAAWGLTDPIKCSRSISAVVKLVERDTSYSLSQLDSCSSLYSDLWVILLSVLKGSLLLYGTYLAGLTSNVSLPPVNQSMTIIGAVCLVTTSSAVAVPVSLYLYAWPNLVYSVVSGAIFICTMAINCLLFVPQLTQWRQFEEETNSHPSQMAKYFSSPSKTTHSMYSEDEIYYLLGENDSMKRLINEKNAVIDSLQEQVNNAKDKLLKLMTVSQPLEEGEMDSSNTNLNSTSTQTTVVSPDSPTLMKYSEVAPVRALSPPPYVPPPPLLSHATSQRTSPKDPVAIEVPSSSPQLRSSPPQDNTSNEVSQVVSLNGNTEDAVPTMNNFRISSLGKEISEKPLDVSLDQEKLPQSSSLLDPARCSSPQAESPVPSASVELPAISPTGRLGFVTNEQLVEILQDLSVDPVSSSVRSPDLTLNPDELSTTLSPRSPLQFFFPTISPYLMRKRRPPFYSSRGGPPPYYFPGSVPPGRRTASAPVDHEKLRDNNSQTHDLWHEGKRRRRHEKAQARRGSGQESWECSSHKCTITPFTGQVPQPASAGLMEGVKHSEEPYVYSDSDSSSSEDYSYYQRPYCGACYHPYDSTDSLTSGTSDSEDEDFYHSAHPVVNFKVDLKPTFV</sequence>
<dbReference type="GO" id="GO:0004965">
    <property type="term" value="F:G protein-coupled GABA receptor activity"/>
    <property type="evidence" value="ECO:0007669"/>
    <property type="project" value="InterPro"/>
</dbReference>
<comment type="subcellular location">
    <subcellularLocation>
        <location evidence="1">Membrane</location>
        <topology evidence="1">Multi-pass membrane protein</topology>
    </subcellularLocation>
</comment>
<evidence type="ECO:0000259" key="13">
    <source>
        <dbReference type="PROSITE" id="PS50259"/>
    </source>
</evidence>
<feature type="region of interest" description="Disordered" evidence="11">
    <location>
        <begin position="442"/>
        <end position="493"/>
    </location>
</feature>